<dbReference type="Proteomes" id="UP001589792">
    <property type="component" value="Unassembled WGS sequence"/>
</dbReference>
<organism evidence="2 3">
    <name type="scientific">Serratia aquatilis</name>
    <dbReference type="NCBI Taxonomy" id="1737515"/>
    <lineage>
        <taxon>Bacteria</taxon>
        <taxon>Pseudomonadati</taxon>
        <taxon>Pseudomonadota</taxon>
        <taxon>Gammaproteobacteria</taxon>
        <taxon>Enterobacterales</taxon>
        <taxon>Yersiniaceae</taxon>
        <taxon>Serratia</taxon>
    </lineage>
</organism>
<evidence type="ECO:0000256" key="1">
    <source>
        <dbReference type="SAM" id="Phobius"/>
    </source>
</evidence>
<keyword evidence="1" id="KW-0812">Transmembrane</keyword>
<comment type="caution">
    <text evidence="2">The sequence shown here is derived from an EMBL/GenBank/DDBJ whole genome shotgun (WGS) entry which is preliminary data.</text>
</comment>
<sequence length="158" mass="17362">MGGKYRNAINRRKQQGASTLVAVMMLLMVGLMMLTAQHRQLDSALLLAADQQRYLRAYNQAASALSWGLAQSWPRNSLQTPQWHCQQLQKEALLACAKRSALTGVVMVRGAGEIPGAEPLWLYQLATEIGVGSSSNLKAQKGGWLDFCPAKRESDCDE</sequence>
<reference evidence="2 3" key="1">
    <citation type="submission" date="2024-09" db="EMBL/GenBank/DDBJ databases">
        <authorList>
            <person name="Sun Q."/>
            <person name="Mori K."/>
        </authorList>
    </citation>
    <scope>NUCLEOTIDE SEQUENCE [LARGE SCALE GENOMIC DNA]</scope>
    <source>
        <strain evidence="2 3">CCM 8626</strain>
    </source>
</reference>
<dbReference type="RefSeq" id="WP_380673945.1">
    <property type="nucleotide sequence ID" value="NZ_CP173186.1"/>
</dbReference>
<keyword evidence="1" id="KW-0472">Membrane</keyword>
<keyword evidence="1" id="KW-1133">Transmembrane helix</keyword>
<evidence type="ECO:0000313" key="3">
    <source>
        <dbReference type="Proteomes" id="UP001589792"/>
    </source>
</evidence>
<gene>
    <name evidence="2" type="ORF">ACFFJ3_06980</name>
</gene>
<protein>
    <submittedName>
        <fullName evidence="2">YgdB family protein</fullName>
    </submittedName>
</protein>
<evidence type="ECO:0000313" key="2">
    <source>
        <dbReference type="EMBL" id="MFC0226244.1"/>
    </source>
</evidence>
<feature type="transmembrane region" description="Helical" evidence="1">
    <location>
        <begin position="16"/>
        <end position="36"/>
    </location>
</feature>
<dbReference type="EMBL" id="JBHLXG010000005">
    <property type="protein sequence ID" value="MFC0226244.1"/>
    <property type="molecule type" value="Genomic_DNA"/>
</dbReference>
<proteinExistence type="predicted"/>
<dbReference type="Pfam" id="PF10713">
    <property type="entry name" value="DUF2509"/>
    <property type="match status" value="1"/>
</dbReference>
<accession>A0ABV6EBX1</accession>
<dbReference type="InterPro" id="IPR019652">
    <property type="entry name" value="DUF2509"/>
</dbReference>
<name>A0ABV6EBX1_9GAMM</name>
<keyword evidence="3" id="KW-1185">Reference proteome</keyword>